<keyword evidence="3" id="KW-1185">Reference proteome</keyword>
<dbReference type="EMBL" id="BQKE01000004">
    <property type="protein sequence ID" value="GJM64064.1"/>
    <property type="molecule type" value="Genomic_DNA"/>
</dbReference>
<gene>
    <name evidence="2" type="ORF">PEDI_46160</name>
</gene>
<keyword evidence="1" id="KW-0732">Signal</keyword>
<feature type="chain" id="PRO_5042890277" evidence="1">
    <location>
        <begin position="23"/>
        <end position="358"/>
    </location>
</feature>
<dbReference type="AlphaFoldDB" id="A0AAN4W1I7"/>
<sequence>MKYINSIFIAFLSFLLFSCVQDVPTADDHFLNYEIPNTPPEFDYVVGAHYQQFSWASGVKEVPSLGYYNSVDPAVFKQHVSWANDGGIDYFLLNLRSAAIPSAFKADSTTIERLMEAENSMEINFALNYNFSGLGLSDANRIEDVDMAVETFIKDFEKMTYFFDKENYQKLDGKVVVYVSGAHELFAHDNITLIQQLRETLANFGEGYELYLIGEQWQWTPPLRYHFRFQDAFDAVTHTSYVLVDQASYDRYVMFHQYTDQALIYSQQALNEINLDYIPQFSPSFTGKILNPTSKTYDFPKDEQWFITNCNIAKRSAPGNRMVILDSFNNWNSDKQIEPAQSYGDKYLKILREQFKVN</sequence>
<name>A0AAN4W1I7_9BACT</name>
<organism evidence="2 3">
    <name type="scientific">Persicobacter diffluens</name>
    <dbReference type="NCBI Taxonomy" id="981"/>
    <lineage>
        <taxon>Bacteria</taxon>
        <taxon>Pseudomonadati</taxon>
        <taxon>Bacteroidota</taxon>
        <taxon>Cytophagia</taxon>
        <taxon>Cytophagales</taxon>
        <taxon>Persicobacteraceae</taxon>
        <taxon>Persicobacter</taxon>
    </lineage>
</organism>
<evidence type="ECO:0000256" key="1">
    <source>
        <dbReference type="SAM" id="SignalP"/>
    </source>
</evidence>
<accession>A0AAN4W1I7</accession>
<proteinExistence type="predicted"/>
<dbReference type="Proteomes" id="UP001310022">
    <property type="component" value="Unassembled WGS sequence"/>
</dbReference>
<dbReference type="Pfam" id="PF14307">
    <property type="entry name" value="Glyco_tran_WbsX"/>
    <property type="match status" value="1"/>
</dbReference>
<dbReference type="InterPro" id="IPR032719">
    <property type="entry name" value="WbsX"/>
</dbReference>
<comment type="caution">
    <text evidence="2">The sequence shown here is derived from an EMBL/GenBank/DDBJ whole genome shotgun (WGS) entry which is preliminary data.</text>
</comment>
<dbReference type="RefSeq" id="WP_338239148.1">
    <property type="nucleotide sequence ID" value="NZ_BQKE01000004.1"/>
</dbReference>
<protein>
    <submittedName>
        <fullName evidence="2">Uncharacterized protein</fullName>
    </submittedName>
</protein>
<evidence type="ECO:0000313" key="2">
    <source>
        <dbReference type="EMBL" id="GJM64064.1"/>
    </source>
</evidence>
<dbReference type="Gene3D" id="3.20.20.80">
    <property type="entry name" value="Glycosidases"/>
    <property type="match status" value="1"/>
</dbReference>
<dbReference type="PROSITE" id="PS51257">
    <property type="entry name" value="PROKAR_LIPOPROTEIN"/>
    <property type="match status" value="1"/>
</dbReference>
<feature type="signal peptide" evidence="1">
    <location>
        <begin position="1"/>
        <end position="22"/>
    </location>
</feature>
<reference evidence="2 3" key="1">
    <citation type="submission" date="2021-12" db="EMBL/GenBank/DDBJ databases">
        <title>Genome sequencing of bacteria with rrn-lacking chromosome and rrn-plasmid.</title>
        <authorList>
            <person name="Anda M."/>
            <person name="Iwasaki W."/>
        </authorList>
    </citation>
    <scope>NUCLEOTIDE SEQUENCE [LARGE SCALE GENOMIC DNA]</scope>
    <source>
        <strain evidence="2 3">NBRC 15940</strain>
    </source>
</reference>
<evidence type="ECO:0000313" key="3">
    <source>
        <dbReference type="Proteomes" id="UP001310022"/>
    </source>
</evidence>